<feature type="transmembrane region" description="Helical" evidence="2">
    <location>
        <begin position="746"/>
        <end position="768"/>
    </location>
</feature>
<comment type="caution">
    <text evidence="4">The sequence shown here is derived from an EMBL/GenBank/DDBJ whole genome shotgun (WGS) entry which is preliminary data.</text>
</comment>
<feature type="transmembrane region" description="Helical" evidence="2">
    <location>
        <begin position="591"/>
        <end position="609"/>
    </location>
</feature>
<dbReference type="Proteomes" id="UP001324115">
    <property type="component" value="Unassembled WGS sequence"/>
</dbReference>
<feature type="signal peptide" evidence="3">
    <location>
        <begin position="1"/>
        <end position="15"/>
    </location>
</feature>
<feature type="compositionally biased region" description="Acidic residues" evidence="1">
    <location>
        <begin position="865"/>
        <end position="889"/>
    </location>
</feature>
<dbReference type="PANTHER" id="PTHR34677:SF1">
    <property type="entry name" value="TRANSMEMBRANE PROTEIN"/>
    <property type="match status" value="1"/>
</dbReference>
<keyword evidence="3" id="KW-0732">Signal</keyword>
<proteinExistence type="predicted"/>
<name>A0AAN7IF46_QUERU</name>
<accession>A0AAN7IF46</accession>
<keyword evidence="2" id="KW-1133">Transmembrane helix</keyword>
<dbReference type="AlphaFoldDB" id="A0AAN7IF46"/>
<sequence>MMALAALMLLNVKMGRFCVKACRTEIINLTFASTGLKEFGCSNYNWTVDTVPPTAYISASTPFTNALNVSINISFSEPCTGRGFVCSSVKCNLLVYGAGQVIPSSLNILQPNLQYSVLGGLSSTAQYGRVILVMDNNFCTDSAGNRFTRNSNSTFHVHFDRRSTFVNLTTHVPERLLQLNGETRLVRATNSCIKLRVCLTFPEPVLNSSAEILNSLEVKILYALELSQGTLLPLAVSKQHPRHRRFEYKAATCISGMAIVTVNINSTIICISGTPVSQVEPITFLYESLRPAIMLSTPSHIRTRERNIPMLIKFVKPVFGVNSSILSITGGNIQSFKEISSRIYAVEIKAENDSVYCVSVYVPENVIGDVAGNKNLRSNDLQLCPYHVPKISSVVSVLATASFVATAIAAGLLTVSIASLSSIGAFSTPFSSFSNPARNLFRSACHFQVFALSRWLAVKLPVNYYEFARGLRWSIPYFSLPWESGHIQPVVVGSSPPTNLDSSRSKIHDSGIFLGVQPKQGNLSRAASIYKARLRPSPKEYISFFQNNSKPDAEYILDGWEDFRITMFWLAIIGGSLILGYGLLTFPRFEIFLVNLALPSICEASSALIRGGTSLGIVVGSLFLGAVSFLLLVLLWFLSTHITFAKQLQYKEDHQASRRFYSLRNRGQWTWKSKWNSNGLIVLGPLFEDIRGPILSQISGESVDTNGEEIIASNEETEELCPKDEEAPFNQKLFGKLRMYYTLLESLRRVVLGTMTGLLFLVLNKPFINKAVQLVEIVSISSEVCVFTICLVLLESPSVAHDETIVGLFVLIIFLLGFLPQIMNQWYALQRQIKQLDSKKKHFLTGLKIDFLDSEFPGIFGDGDQGPEEDNVNIDGNEETNDKDDEGEEETNRRNSGSGNRWNPRRRNRNRNSGSRNSGTTVPEKSWLNQLVNPVMNCMGLPEIL</sequence>
<dbReference type="EMBL" id="JAXUIC010000010">
    <property type="protein sequence ID" value="KAK4568689.1"/>
    <property type="molecule type" value="Genomic_DNA"/>
</dbReference>
<gene>
    <name evidence="4" type="ORF">RGQ29_004191</name>
</gene>
<feature type="transmembrane region" description="Helical" evidence="2">
    <location>
        <begin position="806"/>
        <end position="827"/>
    </location>
</feature>
<evidence type="ECO:0000256" key="3">
    <source>
        <dbReference type="SAM" id="SignalP"/>
    </source>
</evidence>
<feature type="chain" id="PRO_5043035087" description="Bacterial Ig-like domain-containing protein" evidence="3">
    <location>
        <begin position="16"/>
        <end position="945"/>
    </location>
</feature>
<evidence type="ECO:0000313" key="4">
    <source>
        <dbReference type="EMBL" id="KAK4568689.1"/>
    </source>
</evidence>
<protein>
    <recommendedName>
        <fullName evidence="6">Bacterial Ig-like domain-containing protein</fullName>
    </recommendedName>
</protein>
<dbReference type="PANTHER" id="PTHR34677">
    <property type="match status" value="1"/>
</dbReference>
<feature type="transmembrane region" description="Helical" evidence="2">
    <location>
        <begin position="615"/>
        <end position="638"/>
    </location>
</feature>
<evidence type="ECO:0008006" key="6">
    <source>
        <dbReference type="Google" id="ProtNLM"/>
    </source>
</evidence>
<feature type="transmembrane region" description="Helical" evidence="2">
    <location>
        <begin position="774"/>
        <end position="794"/>
    </location>
</feature>
<evidence type="ECO:0000256" key="2">
    <source>
        <dbReference type="SAM" id="Phobius"/>
    </source>
</evidence>
<keyword evidence="5" id="KW-1185">Reference proteome</keyword>
<feature type="transmembrane region" description="Helical" evidence="2">
    <location>
        <begin position="565"/>
        <end position="584"/>
    </location>
</feature>
<reference evidence="4 5" key="1">
    <citation type="journal article" date="2023" name="G3 (Bethesda)">
        <title>A haplotype-resolved chromosome-scale genome for Quercus rubra L. provides insights into the genetics of adaptive traits for red oak species.</title>
        <authorList>
            <person name="Kapoor B."/>
            <person name="Jenkins J."/>
            <person name="Schmutz J."/>
            <person name="Zhebentyayeva T."/>
            <person name="Kuelheim C."/>
            <person name="Coggeshall M."/>
            <person name="Heim C."/>
            <person name="Lasky J.R."/>
            <person name="Leites L."/>
            <person name="Islam-Faridi N."/>
            <person name="Romero-Severson J."/>
            <person name="DeLeo V.L."/>
            <person name="Lucas S.M."/>
            <person name="Lazic D."/>
            <person name="Gailing O."/>
            <person name="Carlson J."/>
            <person name="Staton M."/>
        </authorList>
    </citation>
    <scope>NUCLEOTIDE SEQUENCE [LARGE SCALE GENOMIC DNA]</scope>
    <source>
        <strain evidence="4">Pseudo-F2</strain>
    </source>
</reference>
<evidence type="ECO:0000256" key="1">
    <source>
        <dbReference type="SAM" id="MobiDB-lite"/>
    </source>
</evidence>
<feature type="region of interest" description="Disordered" evidence="1">
    <location>
        <begin position="862"/>
        <end position="925"/>
    </location>
</feature>
<organism evidence="4 5">
    <name type="scientific">Quercus rubra</name>
    <name type="common">Northern red oak</name>
    <name type="synonym">Quercus borealis</name>
    <dbReference type="NCBI Taxonomy" id="3512"/>
    <lineage>
        <taxon>Eukaryota</taxon>
        <taxon>Viridiplantae</taxon>
        <taxon>Streptophyta</taxon>
        <taxon>Embryophyta</taxon>
        <taxon>Tracheophyta</taxon>
        <taxon>Spermatophyta</taxon>
        <taxon>Magnoliopsida</taxon>
        <taxon>eudicotyledons</taxon>
        <taxon>Gunneridae</taxon>
        <taxon>Pentapetalae</taxon>
        <taxon>rosids</taxon>
        <taxon>fabids</taxon>
        <taxon>Fagales</taxon>
        <taxon>Fagaceae</taxon>
        <taxon>Quercus</taxon>
    </lineage>
</organism>
<keyword evidence="2" id="KW-0472">Membrane</keyword>
<evidence type="ECO:0000313" key="5">
    <source>
        <dbReference type="Proteomes" id="UP001324115"/>
    </source>
</evidence>
<keyword evidence="2" id="KW-0812">Transmembrane</keyword>